<dbReference type="InterPro" id="IPR003594">
    <property type="entry name" value="HATPase_dom"/>
</dbReference>
<keyword evidence="6 11" id="KW-0418">Kinase</keyword>
<dbReference type="RefSeq" id="WP_216438225.1">
    <property type="nucleotide sequence ID" value="NZ_JAHLQF010000001.1"/>
</dbReference>
<evidence type="ECO:0000256" key="7">
    <source>
        <dbReference type="ARBA" id="ARBA00023136"/>
    </source>
</evidence>
<feature type="domain" description="HAMP" evidence="10">
    <location>
        <begin position="193"/>
        <end position="245"/>
    </location>
</feature>
<dbReference type="PROSITE" id="PS50109">
    <property type="entry name" value="HIS_KIN"/>
    <property type="match status" value="1"/>
</dbReference>
<evidence type="ECO:0000256" key="4">
    <source>
        <dbReference type="ARBA" id="ARBA00022553"/>
    </source>
</evidence>
<dbReference type="SMART" id="SM00304">
    <property type="entry name" value="HAMP"/>
    <property type="match status" value="1"/>
</dbReference>
<gene>
    <name evidence="11" type="ORF">KQI86_05835</name>
</gene>
<keyword evidence="5" id="KW-0808">Transferase</keyword>
<comment type="catalytic activity">
    <reaction evidence="1">
        <text>ATP + protein L-histidine = ADP + protein N-phospho-L-histidine.</text>
        <dbReference type="EC" id="2.7.13.3"/>
    </reaction>
</comment>
<sequence length="479" mass="55405">MSKSSSLKKQFIYNFMYIIIASIIFSIITYTVYLSFINIGLILPSNYYEKKVSPIMDYIDKKGAKILDESEKEDLEKIIPVDGMKYGVVDKNIKLLYGNIEKLSEKNIEDIKEGKERNHFNEKFGIFQQGVIIYHPIKSGDKIEGNIILEYVLTPRAKNPKYNFLVPPEIFIFLSPIIYVVIFTLLFSRRFSKSINKPIQDLIQASKKIKERDLDFSISYNAQNELGELVGAFEEMRKGLSTSLTRQWEIENERRDMVRAIAHDLRTPLTIIKGHLEILQDGGVENKDRLLRYLDIMDDNTKRAIKLIEDMNMLAKIEGIEFTLNFSPVNIIDFIDKKSEEYDLLCSKKSIEFKSLVDYKRKNKDLVNIDKDRISQVLDNIVFNSFRFIKEDGSIFLYVIVEENKITMKISDDGEGFSAKDLKNIFKKFYQGDESRSKQKGHSGLGLYISKLIVEKHGGKIKAYNGKEGGANVEFYICF</sequence>
<dbReference type="InterPro" id="IPR005467">
    <property type="entry name" value="His_kinase_dom"/>
</dbReference>
<organism evidence="11 12">
    <name type="scientific">Clostridium mobile</name>
    <dbReference type="NCBI Taxonomy" id="2841512"/>
    <lineage>
        <taxon>Bacteria</taxon>
        <taxon>Bacillati</taxon>
        <taxon>Bacillota</taxon>
        <taxon>Clostridia</taxon>
        <taxon>Eubacteriales</taxon>
        <taxon>Clostridiaceae</taxon>
        <taxon>Clostridium</taxon>
    </lineage>
</organism>
<keyword evidence="8" id="KW-0812">Transmembrane</keyword>
<dbReference type="Pfam" id="PF00512">
    <property type="entry name" value="HisKA"/>
    <property type="match status" value="1"/>
</dbReference>
<dbReference type="InterPro" id="IPR003660">
    <property type="entry name" value="HAMP_dom"/>
</dbReference>
<dbReference type="InterPro" id="IPR003661">
    <property type="entry name" value="HisK_dim/P_dom"/>
</dbReference>
<comment type="subcellular location">
    <subcellularLocation>
        <location evidence="2">Membrane</location>
        <topology evidence="2">Multi-pass membrane protein</topology>
    </subcellularLocation>
</comment>
<dbReference type="CDD" id="cd06225">
    <property type="entry name" value="HAMP"/>
    <property type="match status" value="1"/>
</dbReference>
<evidence type="ECO:0000313" key="11">
    <source>
        <dbReference type="EMBL" id="MBU5483845.1"/>
    </source>
</evidence>
<evidence type="ECO:0000256" key="5">
    <source>
        <dbReference type="ARBA" id="ARBA00022679"/>
    </source>
</evidence>
<reference evidence="11 12" key="1">
    <citation type="submission" date="2021-06" db="EMBL/GenBank/DDBJ databases">
        <authorList>
            <person name="Sun Q."/>
            <person name="Li D."/>
        </authorList>
    </citation>
    <scope>NUCLEOTIDE SEQUENCE [LARGE SCALE GENOMIC DNA]</scope>
    <source>
        <strain evidence="11 12">MSJ-11</strain>
    </source>
</reference>
<evidence type="ECO:0000256" key="8">
    <source>
        <dbReference type="SAM" id="Phobius"/>
    </source>
</evidence>
<proteinExistence type="predicted"/>
<evidence type="ECO:0000256" key="2">
    <source>
        <dbReference type="ARBA" id="ARBA00004141"/>
    </source>
</evidence>
<dbReference type="PANTHER" id="PTHR45528">
    <property type="entry name" value="SENSOR HISTIDINE KINASE CPXA"/>
    <property type="match status" value="1"/>
</dbReference>
<evidence type="ECO:0000313" key="12">
    <source>
        <dbReference type="Proteomes" id="UP000726170"/>
    </source>
</evidence>
<keyword evidence="12" id="KW-1185">Reference proteome</keyword>
<keyword evidence="4" id="KW-0597">Phosphoprotein</keyword>
<evidence type="ECO:0000256" key="1">
    <source>
        <dbReference type="ARBA" id="ARBA00000085"/>
    </source>
</evidence>
<dbReference type="GO" id="GO:0016301">
    <property type="term" value="F:kinase activity"/>
    <property type="evidence" value="ECO:0007669"/>
    <property type="project" value="UniProtKB-KW"/>
</dbReference>
<protein>
    <recommendedName>
        <fullName evidence="3">histidine kinase</fullName>
        <ecNumber evidence="3">2.7.13.3</ecNumber>
    </recommendedName>
</protein>
<dbReference type="EC" id="2.7.13.3" evidence="3"/>
<dbReference type="Proteomes" id="UP000726170">
    <property type="component" value="Unassembled WGS sequence"/>
</dbReference>
<evidence type="ECO:0000256" key="3">
    <source>
        <dbReference type="ARBA" id="ARBA00012438"/>
    </source>
</evidence>
<feature type="transmembrane region" description="Helical" evidence="8">
    <location>
        <begin position="12"/>
        <end position="43"/>
    </location>
</feature>
<dbReference type="Pfam" id="PF00672">
    <property type="entry name" value="HAMP"/>
    <property type="match status" value="1"/>
</dbReference>
<evidence type="ECO:0000256" key="6">
    <source>
        <dbReference type="ARBA" id="ARBA00022777"/>
    </source>
</evidence>
<dbReference type="Pfam" id="PF02518">
    <property type="entry name" value="HATPase_c"/>
    <property type="match status" value="1"/>
</dbReference>
<name>A0ABS6EFQ9_9CLOT</name>
<keyword evidence="7 8" id="KW-0472">Membrane</keyword>
<evidence type="ECO:0000259" key="10">
    <source>
        <dbReference type="PROSITE" id="PS50885"/>
    </source>
</evidence>
<dbReference type="EMBL" id="JAHLQF010000001">
    <property type="protein sequence ID" value="MBU5483845.1"/>
    <property type="molecule type" value="Genomic_DNA"/>
</dbReference>
<dbReference type="PROSITE" id="PS50885">
    <property type="entry name" value="HAMP"/>
    <property type="match status" value="1"/>
</dbReference>
<evidence type="ECO:0000259" key="9">
    <source>
        <dbReference type="PROSITE" id="PS50109"/>
    </source>
</evidence>
<feature type="domain" description="Histidine kinase" evidence="9">
    <location>
        <begin position="260"/>
        <end position="479"/>
    </location>
</feature>
<comment type="caution">
    <text evidence="11">The sequence shown here is derived from an EMBL/GenBank/DDBJ whole genome shotgun (WGS) entry which is preliminary data.</text>
</comment>
<dbReference type="CDD" id="cd00082">
    <property type="entry name" value="HisKA"/>
    <property type="match status" value="1"/>
</dbReference>
<dbReference type="SMART" id="SM00388">
    <property type="entry name" value="HisKA"/>
    <property type="match status" value="1"/>
</dbReference>
<dbReference type="InterPro" id="IPR050398">
    <property type="entry name" value="HssS/ArlS-like"/>
</dbReference>
<dbReference type="PANTHER" id="PTHR45528:SF8">
    <property type="entry name" value="HISTIDINE KINASE"/>
    <property type="match status" value="1"/>
</dbReference>
<accession>A0ABS6EFQ9</accession>
<dbReference type="SMART" id="SM00387">
    <property type="entry name" value="HATPase_c"/>
    <property type="match status" value="1"/>
</dbReference>
<keyword evidence="8" id="KW-1133">Transmembrane helix</keyword>
<feature type="transmembrane region" description="Helical" evidence="8">
    <location>
        <begin position="170"/>
        <end position="187"/>
    </location>
</feature>